<organism evidence="2 3">
    <name type="scientific">Burkholderia theae</name>
    <dbReference type="NCBI Taxonomy" id="3143496"/>
    <lineage>
        <taxon>Bacteria</taxon>
        <taxon>Pseudomonadati</taxon>
        <taxon>Pseudomonadota</taxon>
        <taxon>Betaproteobacteria</taxon>
        <taxon>Burkholderiales</taxon>
        <taxon>Burkholderiaceae</taxon>
        <taxon>Burkholderia</taxon>
    </lineage>
</organism>
<protein>
    <submittedName>
        <fullName evidence="2">Glycine zipper family protein</fullName>
    </submittedName>
</protein>
<dbReference type="RefSeq" id="WP_343492767.1">
    <property type="nucleotide sequence ID" value="NZ_JBCPYA010000006.1"/>
</dbReference>
<dbReference type="EMBL" id="JBCPYA010000006">
    <property type="protein sequence ID" value="MEN2471648.1"/>
    <property type="molecule type" value="Genomic_DNA"/>
</dbReference>
<evidence type="ECO:0000313" key="3">
    <source>
        <dbReference type="Proteomes" id="UP001466933"/>
    </source>
</evidence>
<name>A0ABU9WHW2_9BURK</name>
<evidence type="ECO:0000259" key="1">
    <source>
        <dbReference type="Pfam" id="PF13436"/>
    </source>
</evidence>
<dbReference type="Proteomes" id="UP001466933">
    <property type="component" value="Unassembled WGS sequence"/>
</dbReference>
<proteinExistence type="predicted"/>
<feature type="domain" description="Glycine-zipper-containing OmpA-like membrane" evidence="1">
    <location>
        <begin position="98"/>
        <end position="136"/>
    </location>
</feature>
<sequence>MEFALQRSMPAWPGKHGAACKRRFASFATGLVALTLGGFAVAQQPIFYPAKGQSAQKQQTDTAECQVWAKQTTGVDPVALAQRAASPSAQPPPQGGMLRGAAGGAAMGAAIGAIAGDAGKGAAIGAITGTAGGGMRRLRREEAAARQEQAVESSTASQLSTFMRAVTACMNGRGYTSQ</sequence>
<accession>A0ABU9WHW2</accession>
<comment type="caution">
    <text evidence="2">The sequence shown here is derived from an EMBL/GenBank/DDBJ whole genome shotgun (WGS) entry which is preliminary data.</text>
</comment>
<reference evidence="2 3" key="1">
    <citation type="submission" date="2024-05" db="EMBL/GenBank/DDBJ databases">
        <title>Burkholderia sp. Nov. a novel bacteria isolated from rhizosphere soil of Camellia sinensis.</title>
        <authorList>
            <person name="Dong Y."/>
        </authorList>
    </citation>
    <scope>NUCLEOTIDE SEQUENCE [LARGE SCALE GENOMIC DNA]</scope>
    <source>
        <strain evidence="2 3">GS2Y</strain>
    </source>
</reference>
<dbReference type="Pfam" id="PF13436">
    <property type="entry name" value="Gly-zipper_OmpA"/>
    <property type="match status" value="1"/>
</dbReference>
<gene>
    <name evidence="2" type="ORF">VOI36_17235</name>
</gene>
<dbReference type="InterPro" id="IPR025693">
    <property type="entry name" value="Gly-zipper_OmpA-like_dom"/>
</dbReference>
<keyword evidence="3" id="KW-1185">Reference proteome</keyword>
<evidence type="ECO:0000313" key="2">
    <source>
        <dbReference type="EMBL" id="MEN2471648.1"/>
    </source>
</evidence>